<dbReference type="SUPFAM" id="SSF57701">
    <property type="entry name" value="Zn2/Cys6 DNA-binding domain"/>
    <property type="match status" value="1"/>
</dbReference>
<feature type="region of interest" description="Disordered" evidence="4">
    <location>
        <begin position="83"/>
        <end position="104"/>
    </location>
</feature>
<dbReference type="Gene3D" id="4.10.240.10">
    <property type="entry name" value="Zn(2)-C6 fungal-type DNA-binding domain"/>
    <property type="match status" value="1"/>
</dbReference>
<proteinExistence type="predicted"/>
<evidence type="ECO:0000256" key="2">
    <source>
        <dbReference type="ARBA" id="ARBA00022723"/>
    </source>
</evidence>
<name>A0ABR4PD21_9HELO</name>
<dbReference type="EMBL" id="JBFCZG010000006">
    <property type="protein sequence ID" value="KAL3421211.1"/>
    <property type="molecule type" value="Genomic_DNA"/>
</dbReference>
<protein>
    <recommendedName>
        <fullName evidence="5">Zn(2)-C6 fungal-type domain-containing protein</fullName>
    </recommendedName>
</protein>
<dbReference type="PANTHER" id="PTHR31001">
    <property type="entry name" value="UNCHARACTERIZED TRANSCRIPTIONAL REGULATORY PROTEIN"/>
    <property type="match status" value="1"/>
</dbReference>
<evidence type="ECO:0000313" key="6">
    <source>
        <dbReference type="EMBL" id="KAL3421211.1"/>
    </source>
</evidence>
<dbReference type="CDD" id="cd00067">
    <property type="entry name" value="GAL4"/>
    <property type="match status" value="1"/>
</dbReference>
<dbReference type="Proteomes" id="UP001629113">
    <property type="component" value="Unassembled WGS sequence"/>
</dbReference>
<dbReference type="InterPro" id="IPR050613">
    <property type="entry name" value="Sec_Metabolite_Reg"/>
</dbReference>
<evidence type="ECO:0000256" key="1">
    <source>
        <dbReference type="ARBA" id="ARBA00004123"/>
    </source>
</evidence>
<evidence type="ECO:0000256" key="4">
    <source>
        <dbReference type="SAM" id="MobiDB-lite"/>
    </source>
</evidence>
<dbReference type="Pfam" id="PF04082">
    <property type="entry name" value="Fungal_trans"/>
    <property type="match status" value="1"/>
</dbReference>
<dbReference type="InterPro" id="IPR036864">
    <property type="entry name" value="Zn2-C6_fun-type_DNA-bd_sf"/>
</dbReference>
<feature type="compositionally biased region" description="Basic and acidic residues" evidence="4">
    <location>
        <begin position="83"/>
        <end position="101"/>
    </location>
</feature>
<reference evidence="6 7" key="1">
    <citation type="submission" date="2024-06" db="EMBL/GenBank/DDBJ databases">
        <title>Complete genome of Phlyctema vagabunda strain 19-DSS-EL-015.</title>
        <authorList>
            <person name="Fiorenzani C."/>
        </authorList>
    </citation>
    <scope>NUCLEOTIDE SEQUENCE [LARGE SCALE GENOMIC DNA]</scope>
    <source>
        <strain evidence="6 7">19-DSS-EL-015</strain>
    </source>
</reference>
<dbReference type="InterPro" id="IPR001138">
    <property type="entry name" value="Zn2Cys6_DnaBD"/>
</dbReference>
<dbReference type="PROSITE" id="PS50048">
    <property type="entry name" value="ZN2_CY6_FUNGAL_2"/>
    <property type="match status" value="1"/>
</dbReference>
<keyword evidence="3" id="KW-0539">Nucleus</keyword>
<keyword evidence="2" id="KW-0479">Metal-binding</keyword>
<accession>A0ABR4PD21</accession>
<dbReference type="SMART" id="SM00906">
    <property type="entry name" value="Fungal_trans"/>
    <property type="match status" value="1"/>
</dbReference>
<organism evidence="6 7">
    <name type="scientific">Phlyctema vagabunda</name>
    <dbReference type="NCBI Taxonomy" id="108571"/>
    <lineage>
        <taxon>Eukaryota</taxon>
        <taxon>Fungi</taxon>
        <taxon>Dikarya</taxon>
        <taxon>Ascomycota</taxon>
        <taxon>Pezizomycotina</taxon>
        <taxon>Leotiomycetes</taxon>
        <taxon>Helotiales</taxon>
        <taxon>Dermateaceae</taxon>
        <taxon>Phlyctema</taxon>
    </lineage>
</organism>
<keyword evidence="7" id="KW-1185">Reference proteome</keyword>
<evidence type="ECO:0000313" key="7">
    <source>
        <dbReference type="Proteomes" id="UP001629113"/>
    </source>
</evidence>
<gene>
    <name evidence="6" type="ORF">PVAG01_07656</name>
</gene>
<comment type="caution">
    <text evidence="6">The sequence shown here is derived from an EMBL/GenBank/DDBJ whole genome shotgun (WGS) entry which is preliminary data.</text>
</comment>
<sequence length="721" mass="82425">MSTALPRLEARPHRVLACMLCQKRKIKCDRKFPCHHCVTSGAQCVPGTQAQRERKRRFPERELLLRLRKYEDLLTQHNIKFEPLHTDRGRGSESQQEDTRSTVHSMEATFSPPQYSATSAVVNPNLLGKADETLQPKSQDHQDLDEDSDASHDDDDVFAVAAKKVWNQIFSNDHIIFGQRDPDVDISTLHPEPVQIFRLWQLYIDNVNPLLKVTHTPSLQGRIIEAAGDIPNIQPNLGALMFSIYCMSITSLTTDECQSIFGSSKESLLAIYQMGCQQALLNGGFLRCDDRDSLTALYLYLMSLRPSTIPRSLSSMLGIAIRIAQRMGLNSETALAECTILEAEMRRRLWWSLVLFDTRIGEMALPKCATQSTLNPFWNCRIPMNVSDSDLRVEMKEPPKVQGKTAEALFVVVRSHLGDFIRQNMFHLDFYNPALEAFAKKSQDDPVTEDSQLAKLEELIEEEYFRFCDPENPLHFFTIWMSRTYIAKRRLMRHNSRYYISTHQTESQRNTTISCACHLLECDTKIMASPLTKRFHWMAHFYFPLPAYMHIVHILVRRPVGDQAERAWQVMSDNYDCRFSSVREKINSPFFKTFFKIISQAWEAREAASARIGRPLVKPKIVSSVEHTMAQMAQPARDSPATTQSSMDLVINDFAMTMSMGLSDHSLPPDMTGQESHPVTEPVPYSHIPDVPPLDLDLDRLDWSAMDWDYMNGALSGGFEF</sequence>
<feature type="domain" description="Zn(2)-C6 fungal-type" evidence="5">
    <location>
        <begin position="17"/>
        <end position="45"/>
    </location>
</feature>
<dbReference type="Pfam" id="PF00172">
    <property type="entry name" value="Zn_clus"/>
    <property type="match status" value="1"/>
</dbReference>
<dbReference type="PANTHER" id="PTHR31001:SF45">
    <property type="entry name" value="ZN(II)2CYS6 TRANSCRIPTION FACTOR (EUROFUNG)"/>
    <property type="match status" value="1"/>
</dbReference>
<dbReference type="CDD" id="cd12148">
    <property type="entry name" value="fungal_TF_MHR"/>
    <property type="match status" value="1"/>
</dbReference>
<evidence type="ECO:0000256" key="3">
    <source>
        <dbReference type="ARBA" id="ARBA00023242"/>
    </source>
</evidence>
<dbReference type="InterPro" id="IPR007219">
    <property type="entry name" value="XnlR_reg_dom"/>
</dbReference>
<evidence type="ECO:0000259" key="5">
    <source>
        <dbReference type="PROSITE" id="PS50048"/>
    </source>
</evidence>
<dbReference type="SMART" id="SM00066">
    <property type="entry name" value="GAL4"/>
    <property type="match status" value="1"/>
</dbReference>
<comment type="subcellular location">
    <subcellularLocation>
        <location evidence="1">Nucleus</location>
    </subcellularLocation>
</comment>